<evidence type="ECO:0000259" key="1">
    <source>
        <dbReference type="Pfam" id="PF13529"/>
    </source>
</evidence>
<dbReference type="RefSeq" id="WP_009718261.1">
    <property type="nucleotide sequence ID" value="NZ_GG657754.1"/>
</dbReference>
<accession>D9WUS9</accession>
<feature type="domain" description="Peptidase C39-like" evidence="1">
    <location>
        <begin position="11"/>
        <end position="177"/>
    </location>
</feature>
<dbReference type="Pfam" id="PF13529">
    <property type="entry name" value="Peptidase_C39_2"/>
    <property type="match status" value="1"/>
</dbReference>
<dbReference type="STRING" id="457427.SSOG_06175"/>
<evidence type="ECO:0000313" key="2">
    <source>
        <dbReference type="EMBL" id="EFL26461.1"/>
    </source>
</evidence>
<sequence length="211" mass="23153">MTDASSTTHRVPYYAQWESADLVPEFVTGARASADDPLWQKSGAGSREEYGFWASRICGMACLRMALDHFGHPVPPSIPLLRDALEAGAYVRTGETTVKGLIYAPFADWVVRRWGLYARARPELGAGDIEAEVARGRLVMLSVHHSIRTLDPEPPLRGGHLVLAVGCGPKGVVLHNPSGFPGHSQQYHQVPWADLERFFADRGVVLGSRVR</sequence>
<dbReference type="Proteomes" id="UP000003963">
    <property type="component" value="Unassembled WGS sequence"/>
</dbReference>
<dbReference type="HOGENOM" id="CLU_118121_0_0_11"/>
<dbReference type="AlphaFoldDB" id="D9WUS9"/>
<name>D9WUS9_9ACTN</name>
<organism evidence="2 3">
    <name type="scientific">Streptomyces himastatinicus ATCC 53653</name>
    <dbReference type="NCBI Taxonomy" id="457427"/>
    <lineage>
        <taxon>Bacteria</taxon>
        <taxon>Bacillati</taxon>
        <taxon>Actinomycetota</taxon>
        <taxon>Actinomycetes</taxon>
        <taxon>Kitasatosporales</taxon>
        <taxon>Streptomycetaceae</taxon>
        <taxon>Streptomyces</taxon>
        <taxon>Streptomyces violaceusniger group</taxon>
    </lineage>
</organism>
<proteinExistence type="predicted"/>
<reference evidence="2 3" key="1">
    <citation type="submission" date="2009-02" db="EMBL/GenBank/DDBJ databases">
        <title>Annotation of Streptomyces hygroscopicus strain ATCC 53653.</title>
        <authorList>
            <consortium name="The Broad Institute Genome Sequencing Platform"/>
            <consortium name="Broad Institute Microbial Sequencing Center"/>
            <person name="Fischbach M."/>
            <person name="Godfrey P."/>
            <person name="Ward D."/>
            <person name="Young S."/>
            <person name="Zeng Q."/>
            <person name="Koehrsen M."/>
            <person name="Alvarado L."/>
            <person name="Berlin A.M."/>
            <person name="Bochicchio J."/>
            <person name="Borenstein D."/>
            <person name="Chapman S.B."/>
            <person name="Chen Z."/>
            <person name="Engels R."/>
            <person name="Freedman E."/>
            <person name="Gellesch M."/>
            <person name="Goldberg J."/>
            <person name="Griggs A."/>
            <person name="Gujja S."/>
            <person name="Heilman E.R."/>
            <person name="Heiman D.I."/>
            <person name="Hepburn T.A."/>
            <person name="Howarth C."/>
            <person name="Jen D."/>
            <person name="Larson L."/>
            <person name="Lewis B."/>
            <person name="Mehta T."/>
            <person name="Park D."/>
            <person name="Pearson M."/>
            <person name="Richards J."/>
            <person name="Roberts A."/>
            <person name="Saif S."/>
            <person name="Shea T.D."/>
            <person name="Shenoy N."/>
            <person name="Sisk P."/>
            <person name="Stolte C."/>
            <person name="Sykes S.N."/>
            <person name="Thomson T."/>
            <person name="Walk T."/>
            <person name="White J."/>
            <person name="Yandava C."/>
            <person name="Straight P."/>
            <person name="Clardy J."/>
            <person name="Hung D."/>
            <person name="Kolter R."/>
            <person name="Mekalanos J."/>
            <person name="Walker S."/>
            <person name="Walsh C.T."/>
            <person name="Wieland-Brown L.C."/>
            <person name="Haas B."/>
            <person name="Nusbaum C."/>
            <person name="Birren B."/>
        </authorList>
    </citation>
    <scope>NUCLEOTIDE SEQUENCE [LARGE SCALE GENOMIC DNA]</scope>
    <source>
        <strain evidence="2 3">ATCC 53653</strain>
    </source>
</reference>
<dbReference type="InterPro" id="IPR039564">
    <property type="entry name" value="Peptidase_C39-like"/>
</dbReference>
<protein>
    <recommendedName>
        <fullName evidence="1">Peptidase C39-like domain-containing protein</fullName>
    </recommendedName>
</protein>
<dbReference type="Gene3D" id="3.90.70.10">
    <property type="entry name" value="Cysteine proteinases"/>
    <property type="match status" value="1"/>
</dbReference>
<gene>
    <name evidence="2" type="ORF">SSOG_06175</name>
</gene>
<dbReference type="OrthoDB" id="2602488at2"/>
<keyword evidence="3" id="KW-1185">Reference proteome</keyword>
<evidence type="ECO:0000313" key="3">
    <source>
        <dbReference type="Proteomes" id="UP000003963"/>
    </source>
</evidence>
<dbReference type="EMBL" id="GG657754">
    <property type="protein sequence ID" value="EFL26461.1"/>
    <property type="molecule type" value="Genomic_DNA"/>
</dbReference>